<feature type="coiled-coil region" evidence="1">
    <location>
        <begin position="91"/>
        <end position="137"/>
    </location>
</feature>
<dbReference type="HOGENOM" id="CLU_114528_0_0_6"/>
<organism evidence="2">
    <name type="scientific">Marinomonas sp. (strain MWYL1)</name>
    <dbReference type="NCBI Taxonomy" id="400668"/>
    <lineage>
        <taxon>Bacteria</taxon>
        <taxon>Pseudomonadati</taxon>
        <taxon>Pseudomonadota</taxon>
        <taxon>Gammaproteobacteria</taxon>
        <taxon>Oceanospirillales</taxon>
        <taxon>Oceanospirillaceae</taxon>
        <taxon>Marinomonas</taxon>
    </lineage>
</organism>
<dbReference type="eggNOG" id="ENOG5033Z60">
    <property type="taxonomic scope" value="Bacteria"/>
</dbReference>
<protein>
    <submittedName>
        <fullName evidence="2">Uncharacterized protein</fullName>
    </submittedName>
</protein>
<dbReference type="AlphaFoldDB" id="A6W337"/>
<keyword evidence="1" id="KW-0175">Coiled coil</keyword>
<sequence length="202" mass="22845">MKNIKAPSLNSEDSAKALFKLLSYAVSNPKLFINDDYLIKSLKSQGGIANIEGEWEYESEKVCKFSMSINTLKKHSNRLFGVGVVCGWDRIDELRKQAKDEIEKIIIHQKNTPKNTKVFLKRSIDELNETLEKHKKINFILLQAISSAMSAVKNISNTENIELRQKRAKVELDRISGIISLNPPPFNEVGSKSNVISIISEK</sequence>
<reference evidence="2" key="1">
    <citation type="submission" date="2007-06" db="EMBL/GenBank/DDBJ databases">
        <title>Complete sequence of Marinomonas sp. MWYL1.</title>
        <authorList>
            <consortium name="US DOE Joint Genome Institute"/>
            <person name="Copeland A."/>
            <person name="Lucas S."/>
            <person name="Lapidus A."/>
            <person name="Barry K."/>
            <person name="Glavina del Rio T."/>
            <person name="Dalin E."/>
            <person name="Tice H."/>
            <person name="Pitluck S."/>
            <person name="Kiss H."/>
            <person name="Brettin T."/>
            <person name="Bruce D."/>
            <person name="Detter J.C."/>
            <person name="Han C."/>
            <person name="Schmutz J."/>
            <person name="Larimer F."/>
            <person name="Land M."/>
            <person name="Hauser L."/>
            <person name="Kyrpides N."/>
            <person name="Kim E."/>
            <person name="Johnston A.W.B."/>
            <person name="Todd J.D."/>
            <person name="Rogers R."/>
            <person name="Wexler M."/>
            <person name="Bond P.L."/>
            <person name="Li Y."/>
            <person name="Richardson P."/>
        </authorList>
    </citation>
    <scope>NUCLEOTIDE SEQUENCE [LARGE SCALE GENOMIC DNA]</scope>
    <source>
        <strain evidence="2">MWYL1</strain>
    </source>
</reference>
<evidence type="ECO:0000256" key="1">
    <source>
        <dbReference type="SAM" id="Coils"/>
    </source>
</evidence>
<evidence type="ECO:0000313" key="2">
    <source>
        <dbReference type="EMBL" id="ABR73116.1"/>
    </source>
</evidence>
<dbReference type="OrthoDB" id="6885865at2"/>
<gene>
    <name evidence="2" type="ordered locus">Mmwyl1_4221</name>
</gene>
<proteinExistence type="predicted"/>
<accession>A6W337</accession>
<dbReference type="STRING" id="400668.Mmwyl1_4221"/>
<dbReference type="EMBL" id="CP000749">
    <property type="protein sequence ID" value="ABR73116.1"/>
    <property type="molecule type" value="Genomic_DNA"/>
</dbReference>
<dbReference type="KEGG" id="mmw:Mmwyl1_4221"/>
<name>A6W337_MARMS</name>